<dbReference type="GO" id="GO:0008270">
    <property type="term" value="F:zinc ion binding"/>
    <property type="evidence" value="ECO:0007669"/>
    <property type="project" value="InterPro"/>
</dbReference>
<dbReference type="SMART" id="SM00066">
    <property type="entry name" value="GAL4"/>
    <property type="match status" value="1"/>
</dbReference>
<comment type="subcellular location">
    <subcellularLocation>
        <location evidence="1">Nucleus</location>
    </subcellularLocation>
</comment>
<dbReference type="PANTHER" id="PTHR31001:SF89">
    <property type="entry name" value="ZN(2)-C6 FUNGAL-TYPE DOMAIN-CONTAINING PROTEIN"/>
    <property type="match status" value="1"/>
</dbReference>
<dbReference type="AlphaFoldDB" id="A0AAV5GSJ1"/>
<evidence type="ECO:0000256" key="1">
    <source>
        <dbReference type="ARBA" id="ARBA00004123"/>
    </source>
</evidence>
<accession>A0AAV5GSJ1</accession>
<evidence type="ECO:0000256" key="3">
    <source>
        <dbReference type="SAM" id="MobiDB-lite"/>
    </source>
</evidence>
<feature type="compositionally biased region" description="Polar residues" evidence="3">
    <location>
        <begin position="244"/>
        <end position="255"/>
    </location>
</feature>
<dbReference type="EMBL" id="BQKY01000012">
    <property type="protein sequence ID" value="GJN92909.1"/>
    <property type="molecule type" value="Genomic_DNA"/>
</dbReference>
<keyword evidence="2" id="KW-0539">Nucleus</keyword>
<dbReference type="CDD" id="cd00067">
    <property type="entry name" value="GAL4"/>
    <property type="match status" value="1"/>
</dbReference>
<evidence type="ECO:0000256" key="2">
    <source>
        <dbReference type="ARBA" id="ARBA00023242"/>
    </source>
</evidence>
<dbReference type="GO" id="GO:0005634">
    <property type="term" value="C:nucleus"/>
    <property type="evidence" value="ECO:0007669"/>
    <property type="project" value="UniProtKB-SubCell"/>
</dbReference>
<dbReference type="Pfam" id="PF00172">
    <property type="entry name" value="Zn_clus"/>
    <property type="match status" value="1"/>
</dbReference>
<dbReference type="GO" id="GO:0000981">
    <property type="term" value="F:DNA-binding transcription factor activity, RNA polymerase II-specific"/>
    <property type="evidence" value="ECO:0007669"/>
    <property type="project" value="InterPro"/>
</dbReference>
<feature type="domain" description="Zn(2)-C6 fungal-type" evidence="4">
    <location>
        <begin position="21"/>
        <end position="50"/>
    </location>
</feature>
<dbReference type="PROSITE" id="PS50048">
    <property type="entry name" value="ZN2_CY6_FUNGAL_2"/>
    <property type="match status" value="1"/>
</dbReference>
<feature type="region of interest" description="Disordered" evidence="3">
    <location>
        <begin position="244"/>
        <end position="278"/>
    </location>
</feature>
<reference evidence="5 6" key="1">
    <citation type="submission" date="2021-12" db="EMBL/GenBank/DDBJ databases">
        <title>High titer production of polyol ester of fatty acids by Rhodotorula paludigena BS15 towards product separation-free biomass refinery.</title>
        <authorList>
            <person name="Mano J."/>
            <person name="Ono H."/>
            <person name="Tanaka T."/>
            <person name="Naito K."/>
            <person name="Sushida H."/>
            <person name="Ike M."/>
            <person name="Tokuyasu K."/>
            <person name="Kitaoka M."/>
        </authorList>
    </citation>
    <scope>NUCLEOTIDE SEQUENCE [LARGE SCALE GENOMIC DNA]</scope>
    <source>
        <strain evidence="5 6">BS15</strain>
    </source>
</reference>
<dbReference type="PROSITE" id="PS00463">
    <property type="entry name" value="ZN2_CY6_FUNGAL_1"/>
    <property type="match status" value="1"/>
</dbReference>
<evidence type="ECO:0000313" key="5">
    <source>
        <dbReference type="EMBL" id="GJN92909.1"/>
    </source>
</evidence>
<protein>
    <recommendedName>
        <fullName evidence="4">Zn(2)-C6 fungal-type domain-containing protein</fullName>
    </recommendedName>
</protein>
<dbReference type="SUPFAM" id="SSF57701">
    <property type="entry name" value="Zn2/Cys6 DNA-binding domain"/>
    <property type="match status" value="1"/>
</dbReference>
<dbReference type="PANTHER" id="PTHR31001">
    <property type="entry name" value="UNCHARACTERIZED TRANSCRIPTIONAL REGULATORY PROTEIN"/>
    <property type="match status" value="1"/>
</dbReference>
<dbReference type="Proteomes" id="UP001342314">
    <property type="component" value="Unassembled WGS sequence"/>
</dbReference>
<comment type="caution">
    <text evidence="5">The sequence shown here is derived from an EMBL/GenBank/DDBJ whole genome shotgun (WGS) entry which is preliminary data.</text>
</comment>
<proteinExistence type="predicted"/>
<dbReference type="Gene3D" id="4.10.240.10">
    <property type="entry name" value="Zn(2)-C6 fungal-type DNA-binding domain"/>
    <property type="match status" value="1"/>
</dbReference>
<gene>
    <name evidence="5" type="ORF">Rhopal_005951-T1</name>
</gene>
<organism evidence="5 6">
    <name type="scientific">Rhodotorula paludigena</name>
    <dbReference type="NCBI Taxonomy" id="86838"/>
    <lineage>
        <taxon>Eukaryota</taxon>
        <taxon>Fungi</taxon>
        <taxon>Dikarya</taxon>
        <taxon>Basidiomycota</taxon>
        <taxon>Pucciniomycotina</taxon>
        <taxon>Microbotryomycetes</taxon>
        <taxon>Sporidiobolales</taxon>
        <taxon>Sporidiobolaceae</taxon>
        <taxon>Rhodotorula</taxon>
    </lineage>
</organism>
<evidence type="ECO:0000313" key="6">
    <source>
        <dbReference type="Proteomes" id="UP001342314"/>
    </source>
</evidence>
<sequence>MPKAQSSYYSTGLGTQARHLSCEGCRKRKLKCSRTSPCAACELRGAECIWLDCKPSQGFINGSHDDNMAEIERLHKIIKQLQQMLIERDGQPYYPPVPPPTPPYGHLDPLPSPGYHHTPRVYHVGPSPTQFLPPPHPYGVGATWVSPTRSFSNPSPSTLFPSYTYRSSPHSAGVYGPPSARAPYDSTVSYALPQPPPSLAGSHASPVGHAYRSNQGSYAYSGEGWAPPPPPSNVASLQPSNALLLDPSTTSTANSFGGGFRPSPADLPPINTSMHYAPTNGGPSAVTALLNEAYAHVSEHNVPSLELEAMSTNADGSTLPAEGELEAHKEEWETLMHLPDDHA</sequence>
<name>A0AAV5GSJ1_9BASI</name>
<dbReference type="InterPro" id="IPR050613">
    <property type="entry name" value="Sec_Metabolite_Reg"/>
</dbReference>
<dbReference type="InterPro" id="IPR036864">
    <property type="entry name" value="Zn2-C6_fun-type_DNA-bd_sf"/>
</dbReference>
<keyword evidence="6" id="KW-1185">Reference proteome</keyword>
<dbReference type="InterPro" id="IPR001138">
    <property type="entry name" value="Zn2Cys6_DnaBD"/>
</dbReference>
<evidence type="ECO:0000259" key="4">
    <source>
        <dbReference type="PROSITE" id="PS50048"/>
    </source>
</evidence>